<feature type="compositionally biased region" description="Polar residues" evidence="1">
    <location>
        <begin position="1"/>
        <end position="18"/>
    </location>
</feature>
<dbReference type="AlphaFoldDB" id="E6PNI2"/>
<accession>E6PNI2</accession>
<gene>
    <name evidence="2" type="ORF">CARN2_1342</name>
</gene>
<name>E6PNI2_9ZZZZ</name>
<dbReference type="EMBL" id="CABM01000027">
    <property type="protein sequence ID" value="CBH96484.1"/>
    <property type="molecule type" value="Genomic_DNA"/>
</dbReference>
<feature type="region of interest" description="Disordered" evidence="1">
    <location>
        <begin position="105"/>
        <end position="143"/>
    </location>
</feature>
<comment type="caution">
    <text evidence="2">The sequence shown here is derived from an EMBL/GenBank/DDBJ whole genome shotgun (WGS) entry which is preliminary data.</text>
</comment>
<reference evidence="2" key="1">
    <citation type="submission" date="2009-10" db="EMBL/GenBank/DDBJ databases">
        <title>Diversity of trophic interactions inside an arsenic-rich microbial ecosystem.</title>
        <authorList>
            <person name="Bertin P.N."/>
            <person name="Heinrich-Salmeron A."/>
            <person name="Pelletier E."/>
            <person name="Goulhen-Chollet F."/>
            <person name="Arsene-Ploetze F."/>
            <person name="Gallien S."/>
            <person name="Calteau A."/>
            <person name="Vallenet D."/>
            <person name="Casiot C."/>
            <person name="Chane-Woon-Ming B."/>
            <person name="Giloteaux L."/>
            <person name="Barakat M."/>
            <person name="Bonnefoy V."/>
            <person name="Bruneel O."/>
            <person name="Chandler M."/>
            <person name="Cleiss J."/>
            <person name="Duran R."/>
            <person name="Elbaz-Poulichet F."/>
            <person name="Fonknechten N."/>
            <person name="Lauga B."/>
            <person name="Mornico D."/>
            <person name="Ortet P."/>
            <person name="Schaeffer C."/>
            <person name="Siguier P."/>
            <person name="Alexander Thil Smith A."/>
            <person name="Van Dorsselaer A."/>
            <person name="Weissenbach J."/>
            <person name="Medigue C."/>
            <person name="Le Paslier D."/>
        </authorList>
    </citation>
    <scope>NUCLEOTIDE SEQUENCE</scope>
</reference>
<organism evidence="2">
    <name type="scientific">mine drainage metagenome</name>
    <dbReference type="NCBI Taxonomy" id="410659"/>
    <lineage>
        <taxon>unclassified sequences</taxon>
        <taxon>metagenomes</taxon>
        <taxon>ecological metagenomes</taxon>
    </lineage>
</organism>
<protein>
    <submittedName>
        <fullName evidence="2">Uncharacterized protein</fullName>
    </submittedName>
</protein>
<feature type="compositionally biased region" description="Low complexity" evidence="1">
    <location>
        <begin position="122"/>
        <end position="134"/>
    </location>
</feature>
<evidence type="ECO:0000313" key="2">
    <source>
        <dbReference type="EMBL" id="CBH96484.1"/>
    </source>
</evidence>
<sequence length="211" mass="22052">MSASIPASATHSPKTSRPSADEALRKLDGADAVTDALLGKKKTSIAECFIEARRQDIQKLLDGGLSVARYAALLAPKLDMKPSTLQAALTKAGFVSLQAKAPGASQAANKSAPKTPPPAQPAPQSAAPSGLPSSTQPAQPQPITDADLRPILALLDFGQPGAPPTPSDRARVRGWVEKHGVAKTEALFQQWRAFNGPEVPAYPSSVHAIMR</sequence>
<evidence type="ECO:0000256" key="1">
    <source>
        <dbReference type="SAM" id="MobiDB-lite"/>
    </source>
</evidence>
<proteinExistence type="predicted"/>
<feature type="region of interest" description="Disordered" evidence="1">
    <location>
        <begin position="1"/>
        <end position="26"/>
    </location>
</feature>